<keyword evidence="2" id="KW-1185">Reference proteome</keyword>
<sequence>MTHSGYSRPGHHPLFEATIPLFDARLRPAGDDHDDDDEDDSEMLDLTLLWHRRSHLHRQRSLAAVSEVSSCGHYIRPGANQKPKERCDGQIQSERCHLQDQYHWEDQVLEELVPQPQAQFVAMSRPEGLAKM</sequence>
<protein>
    <submittedName>
        <fullName evidence="1">GM26272</fullName>
    </submittedName>
</protein>
<name>B4HKG0_DROSE</name>
<dbReference type="EMBL" id="CH480815">
    <property type="protein sequence ID" value="EDW42910.1"/>
    <property type="molecule type" value="Genomic_DNA"/>
</dbReference>
<organism evidence="2">
    <name type="scientific">Drosophila sechellia</name>
    <name type="common">Fruit fly</name>
    <dbReference type="NCBI Taxonomy" id="7238"/>
    <lineage>
        <taxon>Eukaryota</taxon>
        <taxon>Metazoa</taxon>
        <taxon>Ecdysozoa</taxon>
        <taxon>Arthropoda</taxon>
        <taxon>Hexapoda</taxon>
        <taxon>Insecta</taxon>
        <taxon>Pterygota</taxon>
        <taxon>Neoptera</taxon>
        <taxon>Endopterygota</taxon>
        <taxon>Diptera</taxon>
        <taxon>Brachycera</taxon>
        <taxon>Muscomorpha</taxon>
        <taxon>Ephydroidea</taxon>
        <taxon>Drosophilidae</taxon>
        <taxon>Drosophila</taxon>
        <taxon>Sophophora</taxon>
    </lineage>
</organism>
<evidence type="ECO:0000313" key="2">
    <source>
        <dbReference type="Proteomes" id="UP000001292"/>
    </source>
</evidence>
<gene>
    <name evidence="1" type="primary">Dsec\GM26272</name>
    <name evidence="1" type="ORF">Dsec_GM26272</name>
</gene>
<evidence type="ECO:0000313" key="1">
    <source>
        <dbReference type="EMBL" id="EDW42910.1"/>
    </source>
</evidence>
<dbReference type="Proteomes" id="UP000001292">
    <property type="component" value="Unassembled WGS sequence"/>
</dbReference>
<dbReference type="OMA" id="ERCHLQD"/>
<dbReference type="AlphaFoldDB" id="B4HKG0"/>
<accession>B4HKG0</accession>
<proteinExistence type="predicted"/>
<dbReference type="HOGENOM" id="CLU_1919235_0_0_1"/>
<reference evidence="1 2" key="1">
    <citation type="journal article" date="2007" name="Nature">
        <title>Evolution of genes and genomes on the Drosophila phylogeny.</title>
        <authorList>
            <consortium name="Drosophila 12 Genomes Consortium"/>
            <person name="Clark A.G."/>
            <person name="Eisen M.B."/>
            <person name="Smith D.R."/>
            <person name="Bergman C.M."/>
            <person name="Oliver B."/>
            <person name="Markow T.A."/>
            <person name="Kaufman T.C."/>
            <person name="Kellis M."/>
            <person name="Gelbart W."/>
            <person name="Iyer V.N."/>
            <person name="Pollard D.A."/>
            <person name="Sackton T.B."/>
            <person name="Larracuente A.M."/>
            <person name="Singh N.D."/>
            <person name="Abad J.P."/>
            <person name="Abt D.N."/>
            <person name="Adryan B."/>
            <person name="Aguade M."/>
            <person name="Akashi H."/>
            <person name="Anderson W.W."/>
            <person name="Aquadro C.F."/>
            <person name="Ardell D.H."/>
            <person name="Arguello R."/>
            <person name="Artieri C.G."/>
            <person name="Barbash D.A."/>
            <person name="Barker D."/>
            <person name="Barsanti P."/>
            <person name="Batterham P."/>
            <person name="Batzoglou S."/>
            <person name="Begun D."/>
            <person name="Bhutkar A."/>
            <person name="Blanco E."/>
            <person name="Bosak S.A."/>
            <person name="Bradley R.K."/>
            <person name="Brand A.D."/>
            <person name="Brent M.R."/>
            <person name="Brooks A.N."/>
            <person name="Brown R.H."/>
            <person name="Butlin R.K."/>
            <person name="Caggese C."/>
            <person name="Calvi B.R."/>
            <person name="Bernardo de Carvalho A."/>
            <person name="Caspi A."/>
            <person name="Castrezana S."/>
            <person name="Celniker S.E."/>
            <person name="Chang J.L."/>
            <person name="Chapple C."/>
            <person name="Chatterji S."/>
            <person name="Chinwalla A."/>
            <person name="Civetta A."/>
            <person name="Clifton S.W."/>
            <person name="Comeron J.M."/>
            <person name="Costello J.C."/>
            <person name="Coyne J.A."/>
            <person name="Daub J."/>
            <person name="David R.G."/>
            <person name="Delcher A.L."/>
            <person name="Delehaunty K."/>
            <person name="Do C.B."/>
            <person name="Ebling H."/>
            <person name="Edwards K."/>
            <person name="Eickbush T."/>
            <person name="Evans J.D."/>
            <person name="Filipski A."/>
            <person name="Findeiss S."/>
            <person name="Freyhult E."/>
            <person name="Fulton L."/>
            <person name="Fulton R."/>
            <person name="Garcia A.C."/>
            <person name="Gardiner A."/>
            <person name="Garfield D.A."/>
            <person name="Garvin B.E."/>
            <person name="Gibson G."/>
            <person name="Gilbert D."/>
            <person name="Gnerre S."/>
            <person name="Godfrey J."/>
            <person name="Good R."/>
            <person name="Gotea V."/>
            <person name="Gravely B."/>
            <person name="Greenberg A.J."/>
            <person name="Griffiths-Jones S."/>
            <person name="Gross S."/>
            <person name="Guigo R."/>
            <person name="Gustafson E.A."/>
            <person name="Haerty W."/>
            <person name="Hahn M.W."/>
            <person name="Halligan D.L."/>
            <person name="Halpern A.L."/>
            <person name="Halter G.M."/>
            <person name="Han M.V."/>
            <person name="Heger A."/>
            <person name="Hillier L."/>
            <person name="Hinrichs A.S."/>
            <person name="Holmes I."/>
            <person name="Hoskins R.A."/>
            <person name="Hubisz M.J."/>
            <person name="Hultmark D."/>
            <person name="Huntley M.A."/>
            <person name="Jaffe D.B."/>
            <person name="Jagadeeshan S."/>
            <person name="Jeck W.R."/>
            <person name="Johnson J."/>
            <person name="Jones C.D."/>
            <person name="Jordan W.C."/>
            <person name="Karpen G.H."/>
            <person name="Kataoka E."/>
            <person name="Keightley P.D."/>
            <person name="Kheradpour P."/>
            <person name="Kirkness E.F."/>
            <person name="Koerich L.B."/>
            <person name="Kristiansen K."/>
            <person name="Kudrna D."/>
            <person name="Kulathinal R.J."/>
            <person name="Kumar S."/>
            <person name="Kwok R."/>
            <person name="Lander E."/>
            <person name="Langley C.H."/>
            <person name="Lapoint R."/>
            <person name="Lazzaro B.P."/>
            <person name="Lee S.J."/>
            <person name="Levesque L."/>
            <person name="Li R."/>
            <person name="Lin C.F."/>
            <person name="Lin M.F."/>
            <person name="Lindblad-Toh K."/>
            <person name="Llopart A."/>
            <person name="Long M."/>
            <person name="Low L."/>
            <person name="Lozovsky E."/>
            <person name="Lu J."/>
            <person name="Luo M."/>
            <person name="Machado C.A."/>
            <person name="Makalowski W."/>
            <person name="Marzo M."/>
            <person name="Matsuda M."/>
            <person name="Matzkin L."/>
            <person name="McAllister B."/>
            <person name="McBride C.S."/>
            <person name="McKernan B."/>
            <person name="McKernan K."/>
            <person name="Mendez-Lago M."/>
            <person name="Minx P."/>
            <person name="Mollenhauer M.U."/>
            <person name="Montooth K."/>
            <person name="Mount S.M."/>
            <person name="Mu X."/>
            <person name="Myers E."/>
            <person name="Negre B."/>
            <person name="Newfeld S."/>
            <person name="Nielsen R."/>
            <person name="Noor M.A."/>
            <person name="O'Grady P."/>
            <person name="Pachter L."/>
            <person name="Papaceit M."/>
            <person name="Parisi M.J."/>
            <person name="Parisi M."/>
            <person name="Parts L."/>
            <person name="Pedersen J.S."/>
            <person name="Pesole G."/>
            <person name="Phillippy A.M."/>
            <person name="Ponting C.P."/>
            <person name="Pop M."/>
            <person name="Porcelli D."/>
            <person name="Powell J.R."/>
            <person name="Prohaska S."/>
            <person name="Pruitt K."/>
            <person name="Puig M."/>
            <person name="Quesneville H."/>
            <person name="Ram K.R."/>
            <person name="Rand D."/>
            <person name="Rasmussen M.D."/>
            <person name="Reed L.K."/>
            <person name="Reenan R."/>
            <person name="Reily A."/>
            <person name="Remington K.A."/>
            <person name="Rieger T.T."/>
            <person name="Ritchie M.G."/>
            <person name="Robin C."/>
            <person name="Rogers Y.H."/>
            <person name="Rohde C."/>
            <person name="Rozas J."/>
            <person name="Rubenfield M.J."/>
            <person name="Ruiz A."/>
            <person name="Russo S."/>
            <person name="Salzberg S.L."/>
            <person name="Sanchez-Gracia A."/>
            <person name="Saranga D.J."/>
            <person name="Sato H."/>
            <person name="Schaeffer S.W."/>
            <person name="Schatz M.C."/>
            <person name="Schlenke T."/>
            <person name="Schwartz R."/>
            <person name="Segarra C."/>
            <person name="Singh R.S."/>
            <person name="Sirot L."/>
            <person name="Sirota M."/>
            <person name="Sisneros N.B."/>
            <person name="Smith C.D."/>
            <person name="Smith T.F."/>
            <person name="Spieth J."/>
            <person name="Stage D.E."/>
            <person name="Stark A."/>
            <person name="Stephan W."/>
            <person name="Strausberg R.L."/>
            <person name="Strempel S."/>
            <person name="Sturgill D."/>
            <person name="Sutton G."/>
            <person name="Sutton G.G."/>
            <person name="Tao W."/>
            <person name="Teichmann S."/>
            <person name="Tobari Y.N."/>
            <person name="Tomimura Y."/>
            <person name="Tsolas J.M."/>
            <person name="Valente V.L."/>
            <person name="Venter E."/>
            <person name="Venter J.C."/>
            <person name="Vicario S."/>
            <person name="Vieira F.G."/>
            <person name="Vilella A.J."/>
            <person name="Villasante A."/>
            <person name="Walenz B."/>
            <person name="Wang J."/>
            <person name="Wasserman M."/>
            <person name="Watts T."/>
            <person name="Wilson D."/>
            <person name="Wilson R.K."/>
            <person name="Wing R.A."/>
            <person name="Wolfner M.F."/>
            <person name="Wong A."/>
            <person name="Wong G.K."/>
            <person name="Wu C.I."/>
            <person name="Wu G."/>
            <person name="Yamamoto D."/>
            <person name="Yang H.P."/>
            <person name="Yang S.P."/>
            <person name="Yorke J.A."/>
            <person name="Yoshida K."/>
            <person name="Zdobnov E."/>
            <person name="Zhang P."/>
            <person name="Zhang Y."/>
            <person name="Zimin A.V."/>
            <person name="Baldwin J."/>
            <person name="Abdouelleil A."/>
            <person name="Abdulkadir J."/>
            <person name="Abebe A."/>
            <person name="Abera B."/>
            <person name="Abreu J."/>
            <person name="Acer S.C."/>
            <person name="Aftuck L."/>
            <person name="Alexander A."/>
            <person name="An P."/>
            <person name="Anderson E."/>
            <person name="Anderson S."/>
            <person name="Arachi H."/>
            <person name="Azer M."/>
            <person name="Bachantsang P."/>
            <person name="Barry A."/>
            <person name="Bayul T."/>
            <person name="Berlin A."/>
            <person name="Bessette D."/>
            <person name="Bloom T."/>
            <person name="Blye J."/>
            <person name="Boguslavskiy L."/>
            <person name="Bonnet C."/>
            <person name="Boukhgalter B."/>
            <person name="Bourzgui I."/>
            <person name="Brown A."/>
            <person name="Cahill P."/>
            <person name="Channer S."/>
            <person name="Cheshatsang Y."/>
            <person name="Chuda L."/>
            <person name="Citroen M."/>
            <person name="Collymore A."/>
            <person name="Cooke P."/>
            <person name="Costello M."/>
            <person name="D'Aco K."/>
            <person name="Daza R."/>
            <person name="De Haan G."/>
            <person name="DeGray S."/>
            <person name="DeMaso C."/>
            <person name="Dhargay N."/>
            <person name="Dooley K."/>
            <person name="Dooley E."/>
            <person name="Doricent M."/>
            <person name="Dorje P."/>
            <person name="Dorjee K."/>
            <person name="Dupes A."/>
            <person name="Elong R."/>
            <person name="Falk J."/>
            <person name="Farina A."/>
            <person name="Faro S."/>
            <person name="Ferguson D."/>
            <person name="Fisher S."/>
            <person name="Foley C.D."/>
            <person name="Franke A."/>
            <person name="Friedrich D."/>
            <person name="Gadbois L."/>
            <person name="Gearin G."/>
            <person name="Gearin C.R."/>
            <person name="Giannoukos G."/>
            <person name="Goode T."/>
            <person name="Graham J."/>
            <person name="Grandbois E."/>
            <person name="Grewal S."/>
            <person name="Gyaltsen K."/>
            <person name="Hafez N."/>
            <person name="Hagos B."/>
            <person name="Hall J."/>
            <person name="Henson C."/>
            <person name="Hollinger A."/>
            <person name="Honan T."/>
            <person name="Huard M.D."/>
            <person name="Hughes L."/>
            <person name="Hurhula B."/>
            <person name="Husby M.E."/>
            <person name="Kamat A."/>
            <person name="Kanga B."/>
            <person name="Kashin S."/>
            <person name="Khazanovich D."/>
            <person name="Kisner P."/>
            <person name="Lance K."/>
            <person name="Lara M."/>
            <person name="Lee W."/>
            <person name="Lennon N."/>
            <person name="Letendre F."/>
            <person name="LeVine R."/>
            <person name="Lipovsky A."/>
            <person name="Liu X."/>
            <person name="Liu J."/>
            <person name="Liu S."/>
            <person name="Lokyitsang T."/>
            <person name="Lokyitsang Y."/>
            <person name="Lubonja R."/>
            <person name="Lui A."/>
            <person name="MacDonald P."/>
            <person name="Magnisalis V."/>
            <person name="Maru K."/>
            <person name="Matthews C."/>
            <person name="McCusker W."/>
            <person name="McDonough S."/>
            <person name="Mehta T."/>
            <person name="Meldrim J."/>
            <person name="Meneus L."/>
            <person name="Mihai O."/>
            <person name="Mihalev A."/>
            <person name="Mihova T."/>
            <person name="Mittelman R."/>
            <person name="Mlenga V."/>
            <person name="Montmayeur A."/>
            <person name="Mulrain L."/>
            <person name="Navidi A."/>
            <person name="Naylor J."/>
            <person name="Negash T."/>
            <person name="Nguyen T."/>
            <person name="Nguyen N."/>
            <person name="Nicol R."/>
            <person name="Norbu C."/>
            <person name="Norbu N."/>
            <person name="Novod N."/>
            <person name="O'Neill B."/>
            <person name="Osman S."/>
            <person name="Markiewicz E."/>
            <person name="Oyono O.L."/>
            <person name="Patti C."/>
            <person name="Phunkhang P."/>
            <person name="Pierre F."/>
            <person name="Priest M."/>
            <person name="Raghuraman S."/>
            <person name="Rege F."/>
            <person name="Reyes R."/>
            <person name="Rise C."/>
            <person name="Rogov P."/>
            <person name="Ross K."/>
            <person name="Ryan E."/>
            <person name="Settipalli S."/>
            <person name="Shea T."/>
            <person name="Sherpa N."/>
            <person name="Shi L."/>
            <person name="Shih D."/>
            <person name="Sparrow T."/>
            <person name="Spaulding J."/>
            <person name="Stalker J."/>
            <person name="Stange-Thomann N."/>
            <person name="Stavropoulos S."/>
            <person name="Stone C."/>
            <person name="Strader C."/>
            <person name="Tesfaye S."/>
            <person name="Thomson T."/>
            <person name="Thoulutsang Y."/>
            <person name="Thoulutsang D."/>
            <person name="Topham K."/>
            <person name="Topping I."/>
            <person name="Tsamla T."/>
            <person name="Vassiliev H."/>
            <person name="Vo A."/>
            <person name="Wangchuk T."/>
            <person name="Wangdi T."/>
            <person name="Weiand M."/>
            <person name="Wilkinson J."/>
            <person name="Wilson A."/>
            <person name="Yadav S."/>
            <person name="Young G."/>
            <person name="Yu Q."/>
            <person name="Zembek L."/>
            <person name="Zhong D."/>
            <person name="Zimmer A."/>
            <person name="Zwirko Z."/>
            <person name="Jaffe D.B."/>
            <person name="Alvarez P."/>
            <person name="Brockman W."/>
            <person name="Butler J."/>
            <person name="Chin C."/>
            <person name="Gnerre S."/>
            <person name="Grabherr M."/>
            <person name="Kleber M."/>
            <person name="Mauceli E."/>
            <person name="MacCallum I."/>
        </authorList>
    </citation>
    <scope>NUCLEOTIDE SEQUENCE [LARGE SCALE GENOMIC DNA]</scope>
    <source>
        <strain evidence="2">Rob3c / Tucson 14021-0248.25</strain>
    </source>
</reference>